<feature type="domain" description="Response regulatory" evidence="10">
    <location>
        <begin position="3"/>
        <end position="120"/>
    </location>
</feature>
<dbReference type="SUPFAM" id="SSF46689">
    <property type="entry name" value="Homeodomain-like"/>
    <property type="match status" value="1"/>
</dbReference>
<comment type="caution">
    <text evidence="11">The sequence shown here is derived from an EMBL/GenBank/DDBJ whole genome shotgun (WGS) entry which is preliminary data.</text>
</comment>
<dbReference type="AlphaFoldDB" id="A0A4R2B7G1"/>
<dbReference type="Gene3D" id="3.40.50.2300">
    <property type="match status" value="1"/>
</dbReference>
<evidence type="ECO:0000313" key="12">
    <source>
        <dbReference type="Proteomes" id="UP000295689"/>
    </source>
</evidence>
<dbReference type="PROSITE" id="PS50110">
    <property type="entry name" value="RESPONSE_REGULATORY"/>
    <property type="match status" value="1"/>
</dbReference>
<dbReference type="Proteomes" id="UP000295689">
    <property type="component" value="Unassembled WGS sequence"/>
</dbReference>
<proteinExistence type="predicted"/>
<sequence>MKKVFLVDDEMAIREGIGKSINWNQEGFIYCGDASDGEVALPLIEKTQPDIVITDIKMPFMDGLELSRILREKMPSVKIIILSGHDEFEYAREAMRIQVTEYCLKPVSSQDLLNVLKKVASKIVEEEISHKRLSALEEQVLQNKSASRDKFLYELCEGSFSSSEAIKEGATLNINLVSPYYYVIIVESTNETNAIDWIENEYNCLRFNRKSKESIFIMMGESKQTLEQESEQIRQRLLEQEENNLSNQFIMGFGKVESRIQGIAFSFSEADEEKSYSMMIQKYSSKDPNNIESKKELQNFKRRNLIDFLKFGLESDIPDFVRTYSSYLENSISHSPFTTYYFLIDFTLTISHYLKEIEMDQIEVMHQINQLEVKASWIRYYKDVLTYMEEMLSLVLSARNKLSSRYSSSVQLAVDYLNENYWDSQISLQTVGEAVNVSASYLSHMFSQETGKTLIEFLTLTRIEKAKELLKNTNNKTYEIAHEVGFSDSQYFCRTFKKITGLTTKQFKNSTQVYPV</sequence>
<dbReference type="InterPro" id="IPR018060">
    <property type="entry name" value="HTH_AraC"/>
</dbReference>
<dbReference type="PROSITE" id="PS01124">
    <property type="entry name" value="HTH_ARAC_FAMILY_2"/>
    <property type="match status" value="1"/>
</dbReference>
<dbReference type="SUPFAM" id="SSF52172">
    <property type="entry name" value="CheY-like"/>
    <property type="match status" value="1"/>
</dbReference>
<evidence type="ECO:0000259" key="9">
    <source>
        <dbReference type="PROSITE" id="PS01124"/>
    </source>
</evidence>
<evidence type="ECO:0000256" key="2">
    <source>
        <dbReference type="ARBA" id="ARBA00022490"/>
    </source>
</evidence>
<dbReference type="EMBL" id="SLVV01000010">
    <property type="protein sequence ID" value="TCN22638.1"/>
    <property type="molecule type" value="Genomic_DNA"/>
</dbReference>
<keyword evidence="5" id="KW-0805">Transcription regulation</keyword>
<dbReference type="Pfam" id="PF12833">
    <property type="entry name" value="HTH_18"/>
    <property type="match status" value="1"/>
</dbReference>
<evidence type="ECO:0000259" key="10">
    <source>
        <dbReference type="PROSITE" id="PS50110"/>
    </source>
</evidence>
<evidence type="ECO:0000256" key="1">
    <source>
        <dbReference type="ARBA" id="ARBA00004496"/>
    </source>
</evidence>
<keyword evidence="3 8" id="KW-0597">Phosphoprotein</keyword>
<dbReference type="PANTHER" id="PTHR42713:SF3">
    <property type="entry name" value="TRANSCRIPTIONAL REGULATORY PROTEIN HPTR"/>
    <property type="match status" value="1"/>
</dbReference>
<evidence type="ECO:0000256" key="3">
    <source>
        <dbReference type="ARBA" id="ARBA00022553"/>
    </source>
</evidence>
<comment type="subcellular location">
    <subcellularLocation>
        <location evidence="1">Cytoplasm</location>
    </subcellularLocation>
</comment>
<dbReference type="GO" id="GO:0043565">
    <property type="term" value="F:sequence-specific DNA binding"/>
    <property type="evidence" value="ECO:0007669"/>
    <property type="project" value="InterPro"/>
</dbReference>
<dbReference type="InterPro" id="IPR011006">
    <property type="entry name" value="CheY-like_superfamily"/>
</dbReference>
<dbReference type="GO" id="GO:0003700">
    <property type="term" value="F:DNA-binding transcription factor activity"/>
    <property type="evidence" value="ECO:0007669"/>
    <property type="project" value="InterPro"/>
</dbReference>
<dbReference type="GO" id="GO:0000160">
    <property type="term" value="P:phosphorelay signal transduction system"/>
    <property type="evidence" value="ECO:0007669"/>
    <property type="project" value="UniProtKB-KW"/>
</dbReference>
<evidence type="ECO:0000256" key="8">
    <source>
        <dbReference type="PROSITE-ProRule" id="PRU00169"/>
    </source>
</evidence>
<dbReference type="InterPro" id="IPR001789">
    <property type="entry name" value="Sig_transdc_resp-reg_receiver"/>
</dbReference>
<keyword evidence="6" id="KW-0238">DNA-binding</keyword>
<feature type="domain" description="HTH araC/xylS-type" evidence="9">
    <location>
        <begin position="411"/>
        <end position="510"/>
    </location>
</feature>
<dbReference type="InterPro" id="IPR051552">
    <property type="entry name" value="HptR"/>
</dbReference>
<keyword evidence="2" id="KW-0963">Cytoplasm</keyword>
<keyword evidence="4" id="KW-0902">Two-component regulatory system</keyword>
<evidence type="ECO:0000256" key="4">
    <source>
        <dbReference type="ARBA" id="ARBA00023012"/>
    </source>
</evidence>
<dbReference type="RefSeq" id="WP_132009463.1">
    <property type="nucleotide sequence ID" value="NZ_JABUHM010000011.1"/>
</dbReference>
<dbReference type="SMART" id="SM00448">
    <property type="entry name" value="REC"/>
    <property type="match status" value="1"/>
</dbReference>
<gene>
    <name evidence="11" type="ORF">EV146_110123</name>
</gene>
<name>A0A4R2B7G1_9BACI</name>
<dbReference type="InterPro" id="IPR009057">
    <property type="entry name" value="Homeodomain-like_sf"/>
</dbReference>
<protein>
    <submittedName>
        <fullName evidence="11">Two-component system response regulator YesN</fullName>
    </submittedName>
</protein>
<dbReference type="Pfam" id="PF00072">
    <property type="entry name" value="Response_reg"/>
    <property type="match status" value="1"/>
</dbReference>
<evidence type="ECO:0000256" key="7">
    <source>
        <dbReference type="ARBA" id="ARBA00023163"/>
    </source>
</evidence>
<evidence type="ECO:0000256" key="5">
    <source>
        <dbReference type="ARBA" id="ARBA00023015"/>
    </source>
</evidence>
<keyword evidence="12" id="KW-1185">Reference proteome</keyword>
<evidence type="ECO:0000313" key="11">
    <source>
        <dbReference type="EMBL" id="TCN22638.1"/>
    </source>
</evidence>
<dbReference type="SMART" id="SM00342">
    <property type="entry name" value="HTH_ARAC"/>
    <property type="match status" value="1"/>
</dbReference>
<dbReference type="GO" id="GO:0005737">
    <property type="term" value="C:cytoplasm"/>
    <property type="evidence" value="ECO:0007669"/>
    <property type="project" value="UniProtKB-SubCell"/>
</dbReference>
<evidence type="ECO:0000256" key="6">
    <source>
        <dbReference type="ARBA" id="ARBA00023125"/>
    </source>
</evidence>
<dbReference type="CDD" id="cd17536">
    <property type="entry name" value="REC_YesN-like"/>
    <property type="match status" value="1"/>
</dbReference>
<dbReference type="Gene3D" id="1.10.10.60">
    <property type="entry name" value="Homeodomain-like"/>
    <property type="match status" value="2"/>
</dbReference>
<feature type="modified residue" description="4-aspartylphosphate" evidence="8">
    <location>
        <position position="55"/>
    </location>
</feature>
<dbReference type="PANTHER" id="PTHR42713">
    <property type="entry name" value="HISTIDINE KINASE-RELATED"/>
    <property type="match status" value="1"/>
</dbReference>
<accession>A0A4R2B7G1</accession>
<keyword evidence="7" id="KW-0804">Transcription</keyword>
<reference evidence="11 12" key="1">
    <citation type="journal article" date="2015" name="Stand. Genomic Sci.">
        <title>Genomic Encyclopedia of Bacterial and Archaeal Type Strains, Phase III: the genomes of soil and plant-associated and newly described type strains.</title>
        <authorList>
            <person name="Whitman W.B."/>
            <person name="Woyke T."/>
            <person name="Klenk H.P."/>
            <person name="Zhou Y."/>
            <person name="Lilburn T.G."/>
            <person name="Beck B.J."/>
            <person name="De Vos P."/>
            <person name="Vandamme P."/>
            <person name="Eisen J.A."/>
            <person name="Garrity G."/>
            <person name="Hugenholtz P."/>
            <person name="Kyrpides N.C."/>
        </authorList>
    </citation>
    <scope>NUCLEOTIDE SEQUENCE [LARGE SCALE GENOMIC DNA]</scope>
    <source>
        <strain evidence="11 12">CV53</strain>
    </source>
</reference>
<organism evidence="11 12">
    <name type="scientific">Mesobacillus foraminis</name>
    <dbReference type="NCBI Taxonomy" id="279826"/>
    <lineage>
        <taxon>Bacteria</taxon>
        <taxon>Bacillati</taxon>
        <taxon>Bacillota</taxon>
        <taxon>Bacilli</taxon>
        <taxon>Bacillales</taxon>
        <taxon>Bacillaceae</taxon>
        <taxon>Mesobacillus</taxon>
    </lineage>
</organism>